<evidence type="ECO:0000256" key="7">
    <source>
        <dbReference type="SAM" id="Phobius"/>
    </source>
</evidence>
<comment type="subcellular location">
    <subcellularLocation>
        <location evidence="1">Cell membrane</location>
        <topology evidence="1">Multi-pass membrane protein</topology>
    </subcellularLocation>
</comment>
<dbReference type="EMBL" id="JAUSVF010000001">
    <property type="protein sequence ID" value="MDQ0321934.1"/>
    <property type="molecule type" value="Genomic_DNA"/>
</dbReference>
<comment type="caution">
    <text evidence="8">The sequence shown here is derived from an EMBL/GenBank/DDBJ whole genome shotgun (WGS) entry which is preliminary data.</text>
</comment>
<dbReference type="NCBIfam" id="NF006520">
    <property type="entry name" value="PRK08965.1-4"/>
    <property type="match status" value="1"/>
</dbReference>
<reference evidence="8 9" key="1">
    <citation type="submission" date="2023-07" db="EMBL/GenBank/DDBJ databases">
        <title>Genomic Encyclopedia of Type Strains, Phase IV (KMG-IV): sequencing the most valuable type-strain genomes for metagenomic binning, comparative biology and taxonomic classification.</title>
        <authorList>
            <person name="Goeker M."/>
        </authorList>
    </citation>
    <scope>NUCLEOTIDE SEQUENCE [LARGE SCALE GENOMIC DNA]</scope>
    <source>
        <strain evidence="8 9">DSM 1112</strain>
    </source>
</reference>
<keyword evidence="9" id="KW-1185">Reference proteome</keyword>
<evidence type="ECO:0000256" key="1">
    <source>
        <dbReference type="ARBA" id="ARBA00004651"/>
    </source>
</evidence>
<evidence type="ECO:0000256" key="4">
    <source>
        <dbReference type="ARBA" id="ARBA00022692"/>
    </source>
</evidence>
<protein>
    <submittedName>
        <fullName evidence="8">Multicomponent K+:H+ antiporter subunit E</fullName>
    </submittedName>
</protein>
<dbReference type="RefSeq" id="WP_307232946.1">
    <property type="nucleotide sequence ID" value="NZ_JAUSVF010000001.1"/>
</dbReference>
<dbReference type="PANTHER" id="PTHR34584:SF1">
    <property type="entry name" value="NA(+)_H(+) ANTIPORTER SUBUNIT E1"/>
    <property type="match status" value="1"/>
</dbReference>
<evidence type="ECO:0000313" key="8">
    <source>
        <dbReference type="EMBL" id="MDQ0321934.1"/>
    </source>
</evidence>
<keyword evidence="4 7" id="KW-0812">Transmembrane</keyword>
<accession>A0ABU0BUL3</accession>
<dbReference type="PIRSF" id="PIRSF019239">
    <property type="entry name" value="MrpE"/>
    <property type="match status" value="1"/>
</dbReference>
<evidence type="ECO:0000256" key="3">
    <source>
        <dbReference type="ARBA" id="ARBA00022475"/>
    </source>
</evidence>
<dbReference type="Proteomes" id="UP001230207">
    <property type="component" value="Unassembled WGS sequence"/>
</dbReference>
<proteinExistence type="inferred from homology"/>
<dbReference type="Pfam" id="PF01899">
    <property type="entry name" value="MNHE"/>
    <property type="match status" value="1"/>
</dbReference>
<dbReference type="PANTHER" id="PTHR34584">
    <property type="entry name" value="NA(+)/H(+) ANTIPORTER SUBUNIT E1"/>
    <property type="match status" value="1"/>
</dbReference>
<name>A0ABU0BUL3_9HYPH</name>
<organism evidence="8 9">
    <name type="scientific">Pararhizobium capsulatum DSM 1112</name>
    <dbReference type="NCBI Taxonomy" id="1121113"/>
    <lineage>
        <taxon>Bacteria</taxon>
        <taxon>Pseudomonadati</taxon>
        <taxon>Pseudomonadota</taxon>
        <taxon>Alphaproteobacteria</taxon>
        <taxon>Hyphomicrobiales</taxon>
        <taxon>Rhizobiaceae</taxon>
        <taxon>Rhizobium/Agrobacterium group</taxon>
        <taxon>Pararhizobium</taxon>
    </lineage>
</organism>
<feature type="transmembrane region" description="Helical" evidence="7">
    <location>
        <begin position="27"/>
        <end position="47"/>
    </location>
</feature>
<evidence type="ECO:0000256" key="6">
    <source>
        <dbReference type="ARBA" id="ARBA00023136"/>
    </source>
</evidence>
<sequence length="162" mass="18458">MRVWLPYPLLFFGLLIVWLLINQSISLGQLILGSILSASLVWIMANLQPHKSMLRRVGLLFPLTGRIAVDVFRSNIAVMRVILMSGRRPVNSGFVTMKIELEDENALAMLACILTTTPGTAWLEHDRQTKLLTIHVLDLENEQYWIDLITTRYVVPLKEIFG</sequence>
<evidence type="ECO:0000256" key="2">
    <source>
        <dbReference type="ARBA" id="ARBA00006228"/>
    </source>
</evidence>
<evidence type="ECO:0000313" key="9">
    <source>
        <dbReference type="Proteomes" id="UP001230207"/>
    </source>
</evidence>
<evidence type="ECO:0000256" key="5">
    <source>
        <dbReference type="ARBA" id="ARBA00022989"/>
    </source>
</evidence>
<keyword evidence="6 7" id="KW-0472">Membrane</keyword>
<keyword evidence="3" id="KW-1003">Cell membrane</keyword>
<gene>
    <name evidence="8" type="ORF">QO002_004072</name>
</gene>
<dbReference type="InterPro" id="IPR002758">
    <property type="entry name" value="Cation_antiport_E"/>
</dbReference>
<keyword evidence="5 7" id="KW-1133">Transmembrane helix</keyword>
<comment type="similarity">
    <text evidence="2">Belongs to the CPA3 antiporters (TC 2.A.63) subunit E family.</text>
</comment>
<feature type="transmembrane region" description="Helical" evidence="7">
    <location>
        <begin position="5"/>
        <end position="21"/>
    </location>
</feature>